<evidence type="ECO:0000256" key="1">
    <source>
        <dbReference type="ARBA" id="ARBA00022679"/>
    </source>
</evidence>
<dbReference type="RefSeq" id="WP_011720614.1">
    <property type="nucleotide sequence ID" value="NC_008578.1"/>
</dbReference>
<dbReference type="KEGG" id="ace:Acel_1779"/>
<dbReference type="Proteomes" id="UP000008221">
    <property type="component" value="Chromosome"/>
</dbReference>
<accession>A0LVU1</accession>
<dbReference type="SMART" id="SM00917">
    <property type="entry name" value="LeuA_dimer"/>
    <property type="match status" value="1"/>
</dbReference>
<dbReference type="AlphaFoldDB" id="A0LVU1"/>
<dbReference type="GO" id="GO:0009098">
    <property type="term" value="P:L-leucine biosynthetic process"/>
    <property type="evidence" value="ECO:0007669"/>
    <property type="project" value="InterPro"/>
</dbReference>
<dbReference type="EMBL" id="CP000481">
    <property type="protein sequence ID" value="ABK53551.1"/>
    <property type="molecule type" value="Genomic_DNA"/>
</dbReference>
<sequence>MSVTDHREIVAALRELPGVADAEVQPDTAGDGLGVLRLGLEPGVDEVEVASAVGRLLRERFGLGVDAERVQLVEDMEAGDEEPSEAPQPTQAADGRFRPAIRRMHIVSSGLSVAADVTLAVGDRTVVGHADGTATRSGVQRAVATATLRAVEELLGGQARFELDLVEVAPTGRDRTVLVAVTMLTGNGSERLTGAAAIREDVRQAAIRATLDALNRRVEHLLAG</sequence>
<evidence type="ECO:0000313" key="4">
    <source>
        <dbReference type="Proteomes" id="UP000008221"/>
    </source>
</evidence>
<name>A0LVU1_ACIC1</name>
<evidence type="ECO:0000313" key="3">
    <source>
        <dbReference type="EMBL" id="ABK53551.1"/>
    </source>
</evidence>
<keyword evidence="1" id="KW-0808">Transferase</keyword>
<reference evidence="3 4" key="1">
    <citation type="journal article" date="2009" name="Genome Res.">
        <title>Complete genome of the cellulolytic thermophile Acidothermus cellulolyticus 11B provides insights into its ecophysiological and evolutionary adaptations.</title>
        <authorList>
            <person name="Barabote R.D."/>
            <person name="Xie G."/>
            <person name="Leu D.H."/>
            <person name="Normand P."/>
            <person name="Necsulea A."/>
            <person name="Daubin V."/>
            <person name="Medigue C."/>
            <person name="Adney W.S."/>
            <person name="Xu X.C."/>
            <person name="Lapidus A."/>
            <person name="Parales R.E."/>
            <person name="Detter C."/>
            <person name="Pujic P."/>
            <person name="Bruce D."/>
            <person name="Lavire C."/>
            <person name="Challacombe J.F."/>
            <person name="Brettin T.S."/>
            <person name="Berry A.M."/>
        </authorList>
    </citation>
    <scope>NUCLEOTIDE SEQUENCE [LARGE SCALE GENOMIC DNA]</scope>
    <source>
        <strain evidence="4">ATCC 43068 / DSM 8971 / 11B</strain>
    </source>
</reference>
<feature type="domain" description="2-isopropylmalate synthase LeuA allosteric (dimerisation)" evidence="2">
    <location>
        <begin position="64"/>
        <end position="218"/>
    </location>
</feature>
<dbReference type="InterPro" id="IPR013709">
    <property type="entry name" value="2-isopropylmalate_synth_dimer"/>
</dbReference>
<proteinExistence type="predicted"/>
<keyword evidence="4" id="KW-1185">Reference proteome</keyword>
<gene>
    <name evidence="3" type="ordered locus">Acel_1779</name>
</gene>
<evidence type="ECO:0000259" key="2">
    <source>
        <dbReference type="SMART" id="SM00917"/>
    </source>
</evidence>
<organism evidence="3 4">
    <name type="scientific">Acidothermus cellulolyticus (strain ATCC 43068 / DSM 8971 / 11B)</name>
    <dbReference type="NCBI Taxonomy" id="351607"/>
    <lineage>
        <taxon>Bacteria</taxon>
        <taxon>Bacillati</taxon>
        <taxon>Actinomycetota</taxon>
        <taxon>Actinomycetes</taxon>
        <taxon>Acidothermales</taxon>
        <taxon>Acidothermaceae</taxon>
        <taxon>Acidothermus</taxon>
    </lineage>
</organism>
<dbReference type="STRING" id="351607.Acel_1779"/>
<dbReference type="OrthoDB" id="5181693at2"/>
<protein>
    <recommendedName>
        <fullName evidence="2">2-isopropylmalate synthase LeuA allosteric (dimerisation) domain-containing protein</fullName>
    </recommendedName>
</protein>
<dbReference type="GO" id="GO:0003852">
    <property type="term" value="F:2-isopropylmalate synthase activity"/>
    <property type="evidence" value="ECO:0007669"/>
    <property type="project" value="InterPro"/>
</dbReference>
<dbReference type="InParanoid" id="A0LVU1"/>
<dbReference type="HOGENOM" id="CLU_1232843_0_0_11"/>